<dbReference type="EMBL" id="CAXITT010000287">
    <property type="protein sequence ID" value="CAL1538140.1"/>
    <property type="molecule type" value="Genomic_DNA"/>
</dbReference>
<evidence type="ECO:0000256" key="10">
    <source>
        <dbReference type="SAM" id="MobiDB-lite"/>
    </source>
</evidence>
<dbReference type="InterPro" id="IPR005428">
    <property type="entry name" value="CD36/SCARB1/SNMP1"/>
</dbReference>
<accession>A0AAV2I0I5</accession>
<keyword evidence="5 11" id="KW-1133">Transmembrane helix</keyword>
<evidence type="ECO:0000256" key="9">
    <source>
        <dbReference type="ARBA" id="ARBA00023180"/>
    </source>
</evidence>
<feature type="compositionally biased region" description="Polar residues" evidence="10">
    <location>
        <begin position="515"/>
        <end position="532"/>
    </location>
</feature>
<dbReference type="GO" id="GO:0005737">
    <property type="term" value="C:cytoplasm"/>
    <property type="evidence" value="ECO:0007669"/>
    <property type="project" value="TreeGrafter"/>
</dbReference>
<keyword evidence="13" id="KW-1185">Reference proteome</keyword>
<organism evidence="12 13">
    <name type="scientific">Lymnaea stagnalis</name>
    <name type="common">Great pond snail</name>
    <name type="synonym">Helix stagnalis</name>
    <dbReference type="NCBI Taxonomy" id="6523"/>
    <lineage>
        <taxon>Eukaryota</taxon>
        <taxon>Metazoa</taxon>
        <taxon>Spiralia</taxon>
        <taxon>Lophotrochozoa</taxon>
        <taxon>Mollusca</taxon>
        <taxon>Gastropoda</taxon>
        <taxon>Heterobranchia</taxon>
        <taxon>Euthyneura</taxon>
        <taxon>Panpulmonata</taxon>
        <taxon>Hygrophila</taxon>
        <taxon>Lymnaeoidea</taxon>
        <taxon>Lymnaeidae</taxon>
        <taxon>Lymnaea</taxon>
    </lineage>
</organism>
<evidence type="ECO:0000313" key="12">
    <source>
        <dbReference type="EMBL" id="CAL1538140.1"/>
    </source>
</evidence>
<evidence type="ECO:0000256" key="5">
    <source>
        <dbReference type="ARBA" id="ARBA00022989"/>
    </source>
</evidence>
<keyword evidence="8" id="KW-0675">Receptor</keyword>
<dbReference type="InterPro" id="IPR002159">
    <property type="entry name" value="CD36_fam"/>
</dbReference>
<keyword evidence="3" id="KW-1003">Cell membrane</keyword>
<comment type="subcellular location">
    <subcellularLocation>
        <location evidence="1">Cell membrane</location>
        <topology evidence="1">Multi-pass membrane protein</topology>
    </subcellularLocation>
</comment>
<comment type="similarity">
    <text evidence="2">Belongs to the CD36 family.</text>
</comment>
<feature type="region of interest" description="Disordered" evidence="10">
    <location>
        <begin position="509"/>
        <end position="532"/>
    </location>
</feature>
<evidence type="ECO:0000256" key="2">
    <source>
        <dbReference type="ARBA" id="ARBA00010532"/>
    </source>
</evidence>
<evidence type="ECO:0000256" key="3">
    <source>
        <dbReference type="ARBA" id="ARBA00022475"/>
    </source>
</evidence>
<evidence type="ECO:0000313" key="13">
    <source>
        <dbReference type="Proteomes" id="UP001497497"/>
    </source>
</evidence>
<keyword evidence="9" id="KW-0325">Glycoprotein</keyword>
<dbReference type="PRINTS" id="PR01610">
    <property type="entry name" value="CD36ANTIGEN"/>
</dbReference>
<evidence type="ECO:0000256" key="4">
    <source>
        <dbReference type="ARBA" id="ARBA00022692"/>
    </source>
</evidence>
<dbReference type="Pfam" id="PF01130">
    <property type="entry name" value="CD36"/>
    <property type="match status" value="1"/>
</dbReference>
<evidence type="ECO:0000256" key="1">
    <source>
        <dbReference type="ARBA" id="ARBA00004651"/>
    </source>
</evidence>
<evidence type="ECO:0000256" key="11">
    <source>
        <dbReference type="SAM" id="Phobius"/>
    </source>
</evidence>
<dbReference type="PRINTS" id="PR01609">
    <property type="entry name" value="CD36FAMILY"/>
</dbReference>
<name>A0AAV2I0I5_LYMST</name>
<keyword evidence="4 11" id="KW-0812">Transmembrane</keyword>
<feature type="transmembrane region" description="Helical" evidence="11">
    <location>
        <begin position="16"/>
        <end position="37"/>
    </location>
</feature>
<gene>
    <name evidence="12" type="ORF">GSLYS_00011961001</name>
</gene>
<comment type="caution">
    <text evidence="12">The sequence shown here is derived from an EMBL/GenBank/DDBJ whole genome shotgun (WGS) entry which is preliminary data.</text>
</comment>
<dbReference type="AlphaFoldDB" id="A0AAV2I0I5"/>
<sequence length="532" mass="60272">MGKCLPGLSKRRKITLGVLFSVSIAFLVMAITFPVFIDLIIKWEMADKLPIKNGSIAMKFWKNPPVPVSFNIYVFDITNPEEILAGTEVPAVVEKGPYVYTMHIEKTNIKWHDNDTVEYIQPQTFVFNREASVGPDTDTFTTINIPYITVATVLQYEFPFIQKTVDAFFKSQGEDTFMTRSVYDIWWGYEDPVLEEAAKVLHKFNISSPLLNGKFGFYMDKNNTGDGLYNVYSGADGNFDNYVTIDRWNGLRNLTIWKSDYANAIRGTDGSMQPPFIDSSRNLSIFDAYLHRSLKLVYNGTSSYRDIRTLRYYVPYSEFAAPSENPDNAGFCTPDINYCIPSGAYNLSEATYFAPMYVSLPHFIGGDPYYQQQVKGFKPSQVLHQPFYDIHELTGVSMRAARRYQIVLRSQSFEYFTKFKTFPVAYLPILWIDGMAAIDPDTAALLKHLIQDPLDAMPGVRAGVFASSAVIFIVALGFVIFWKRKSSKDLHRNAEDSEREPLIRKQSSDVLPPSVMSNGNAADVRTNSSLVN</sequence>
<protein>
    <submittedName>
        <fullName evidence="12">Uncharacterized protein</fullName>
    </submittedName>
</protein>
<dbReference type="GO" id="GO:0005044">
    <property type="term" value="F:scavenger receptor activity"/>
    <property type="evidence" value="ECO:0007669"/>
    <property type="project" value="TreeGrafter"/>
</dbReference>
<evidence type="ECO:0000256" key="7">
    <source>
        <dbReference type="ARBA" id="ARBA00023157"/>
    </source>
</evidence>
<dbReference type="PANTHER" id="PTHR11923:SF51">
    <property type="entry name" value="LYSOSOME MEMBRANE PROTEIN 2"/>
    <property type="match status" value="1"/>
</dbReference>
<evidence type="ECO:0000256" key="6">
    <source>
        <dbReference type="ARBA" id="ARBA00023136"/>
    </source>
</evidence>
<dbReference type="PANTHER" id="PTHR11923">
    <property type="entry name" value="SCAVENGER RECEPTOR CLASS B TYPE-1 SR-B1"/>
    <property type="match status" value="1"/>
</dbReference>
<dbReference type="GO" id="GO:0005886">
    <property type="term" value="C:plasma membrane"/>
    <property type="evidence" value="ECO:0007669"/>
    <property type="project" value="UniProtKB-SubCell"/>
</dbReference>
<reference evidence="12 13" key="1">
    <citation type="submission" date="2024-04" db="EMBL/GenBank/DDBJ databases">
        <authorList>
            <consortium name="Genoscope - CEA"/>
            <person name="William W."/>
        </authorList>
    </citation>
    <scope>NUCLEOTIDE SEQUENCE [LARGE SCALE GENOMIC DNA]</scope>
</reference>
<keyword evidence="6 11" id="KW-0472">Membrane</keyword>
<evidence type="ECO:0000256" key="8">
    <source>
        <dbReference type="ARBA" id="ARBA00023170"/>
    </source>
</evidence>
<dbReference type="Proteomes" id="UP001497497">
    <property type="component" value="Unassembled WGS sequence"/>
</dbReference>
<keyword evidence="7" id="KW-1015">Disulfide bond</keyword>
<proteinExistence type="inferred from homology"/>
<feature type="transmembrane region" description="Helical" evidence="11">
    <location>
        <begin position="462"/>
        <end position="482"/>
    </location>
</feature>